<comment type="similarity">
    <text evidence="1">Belongs to the LysR transcriptional regulatory family.</text>
</comment>
<dbReference type="Pfam" id="PF00126">
    <property type="entry name" value="HTH_1"/>
    <property type="match status" value="1"/>
</dbReference>
<dbReference type="InterPro" id="IPR036388">
    <property type="entry name" value="WH-like_DNA-bd_sf"/>
</dbReference>
<dbReference type="Pfam" id="PF03466">
    <property type="entry name" value="LysR_substrate"/>
    <property type="match status" value="1"/>
</dbReference>
<dbReference type="AlphaFoldDB" id="A0A4Q9R896"/>
<dbReference type="InterPro" id="IPR000847">
    <property type="entry name" value="LysR_HTH_N"/>
</dbReference>
<evidence type="ECO:0000259" key="5">
    <source>
        <dbReference type="PROSITE" id="PS50931"/>
    </source>
</evidence>
<accession>A0A4Q9R896</accession>
<dbReference type="Gene3D" id="1.10.10.10">
    <property type="entry name" value="Winged helix-like DNA-binding domain superfamily/Winged helix DNA-binding domain"/>
    <property type="match status" value="1"/>
</dbReference>
<dbReference type="PANTHER" id="PTHR30427">
    <property type="entry name" value="TRANSCRIPTIONAL ACTIVATOR PROTEIN LYSR"/>
    <property type="match status" value="1"/>
</dbReference>
<evidence type="ECO:0000256" key="1">
    <source>
        <dbReference type="ARBA" id="ARBA00009437"/>
    </source>
</evidence>
<keyword evidence="4" id="KW-0804">Transcription</keyword>
<name>A0A4Q9R896_9GAMM</name>
<comment type="caution">
    <text evidence="6">The sequence shown here is derived from an EMBL/GenBank/DDBJ whole genome shotgun (WGS) entry which is preliminary data.</text>
</comment>
<evidence type="ECO:0000313" key="6">
    <source>
        <dbReference type="EMBL" id="TBU96148.1"/>
    </source>
</evidence>
<keyword evidence="3" id="KW-0238">DNA-binding</keyword>
<dbReference type="GO" id="GO:0043565">
    <property type="term" value="F:sequence-specific DNA binding"/>
    <property type="evidence" value="ECO:0007669"/>
    <property type="project" value="TreeGrafter"/>
</dbReference>
<dbReference type="OrthoDB" id="6624490at2"/>
<dbReference type="GO" id="GO:0003700">
    <property type="term" value="F:DNA-binding transcription factor activity"/>
    <property type="evidence" value="ECO:0007669"/>
    <property type="project" value="InterPro"/>
</dbReference>
<evidence type="ECO:0000313" key="7">
    <source>
        <dbReference type="Proteomes" id="UP000293172"/>
    </source>
</evidence>
<dbReference type="GO" id="GO:0009089">
    <property type="term" value="P:lysine biosynthetic process via diaminopimelate"/>
    <property type="evidence" value="ECO:0007669"/>
    <property type="project" value="TreeGrafter"/>
</dbReference>
<evidence type="ECO:0000256" key="4">
    <source>
        <dbReference type="ARBA" id="ARBA00023163"/>
    </source>
</evidence>
<evidence type="ECO:0000256" key="3">
    <source>
        <dbReference type="ARBA" id="ARBA00023125"/>
    </source>
</evidence>
<proteinExistence type="inferred from homology"/>
<dbReference type="InterPro" id="IPR005119">
    <property type="entry name" value="LysR_subst-bd"/>
</dbReference>
<reference evidence="6 7" key="1">
    <citation type="submission" date="2018-06" db="EMBL/GenBank/DDBJ databases">
        <title>Three novel Pseudomonas species isolated from symptomatic oak.</title>
        <authorList>
            <person name="Bueno-Gonzalez V."/>
            <person name="Brady C."/>
        </authorList>
    </citation>
    <scope>NUCLEOTIDE SEQUENCE [LARGE SCALE GENOMIC DNA]</scope>
    <source>
        <strain evidence="6 7">P6B</strain>
    </source>
</reference>
<dbReference type="PROSITE" id="PS50931">
    <property type="entry name" value="HTH_LYSR"/>
    <property type="match status" value="1"/>
</dbReference>
<keyword evidence="2" id="KW-0805">Transcription regulation</keyword>
<dbReference type="PANTHER" id="PTHR30427:SF1">
    <property type="entry name" value="TRANSCRIPTIONAL ACTIVATOR PROTEIN LYSR"/>
    <property type="match status" value="1"/>
</dbReference>
<dbReference type="EMBL" id="QJUL01000005">
    <property type="protein sequence ID" value="TBU96148.1"/>
    <property type="molecule type" value="Genomic_DNA"/>
</dbReference>
<dbReference type="PRINTS" id="PR00039">
    <property type="entry name" value="HTHLYSR"/>
</dbReference>
<dbReference type="SUPFAM" id="SSF46785">
    <property type="entry name" value="Winged helix' DNA-binding domain"/>
    <property type="match status" value="1"/>
</dbReference>
<dbReference type="SUPFAM" id="SSF53850">
    <property type="entry name" value="Periplasmic binding protein-like II"/>
    <property type="match status" value="1"/>
</dbReference>
<dbReference type="Proteomes" id="UP000293172">
    <property type="component" value="Unassembled WGS sequence"/>
</dbReference>
<dbReference type="GO" id="GO:0010628">
    <property type="term" value="P:positive regulation of gene expression"/>
    <property type="evidence" value="ECO:0007669"/>
    <property type="project" value="TreeGrafter"/>
</dbReference>
<dbReference type="Gene3D" id="3.40.190.290">
    <property type="match status" value="1"/>
</dbReference>
<dbReference type="InterPro" id="IPR036390">
    <property type="entry name" value="WH_DNA-bd_sf"/>
</dbReference>
<sequence>MRLRHIEIFQAILQTGSITGAANLLHISQPAATKALQHAEAQLGFALFNRVRGQLLVTAEARILEQSTARVFDELQRVRRLAGNLRAHGAQALRIVATPSLAQSLLPKVIPAWCARYPQSPCELATHHTPELVQSLLLHEADLALTLQNPKHPGLRMQVLAQARMVVIAPPGYWPAETLREPLPIEALSGQPLLALDTRDALGGLLEQHLSEASSAPTIVARAQTWQLARALVAEGMGLAVVDPLTGYGSGAGVQVRPLWPVLPVNLYAMTRLDEGGSDAMQRLLQMLGEQAQRIMLPG</sequence>
<feature type="domain" description="HTH lysR-type" evidence="5">
    <location>
        <begin position="1"/>
        <end position="58"/>
    </location>
</feature>
<gene>
    <name evidence="6" type="ORF">DNK44_05165</name>
</gene>
<protein>
    <submittedName>
        <fullName evidence="6">LysR family transcriptional regulator</fullName>
    </submittedName>
</protein>
<organism evidence="6 7">
    <name type="scientific">Phytopseudomonas dryadis</name>
    <dbReference type="NCBI Taxonomy" id="2487520"/>
    <lineage>
        <taxon>Bacteria</taxon>
        <taxon>Pseudomonadati</taxon>
        <taxon>Pseudomonadota</taxon>
        <taxon>Gammaproteobacteria</taxon>
        <taxon>Pseudomonadales</taxon>
        <taxon>Pseudomonadaceae</taxon>
        <taxon>Phytopseudomonas</taxon>
    </lineage>
</organism>
<evidence type="ECO:0000256" key="2">
    <source>
        <dbReference type="ARBA" id="ARBA00023015"/>
    </source>
</evidence>
<dbReference type="RefSeq" id="WP_131197480.1">
    <property type="nucleotide sequence ID" value="NZ_QJUL01000005.1"/>
</dbReference>